<dbReference type="InterPro" id="IPR036156">
    <property type="entry name" value="Beta-gal/glucu_dom_sf"/>
</dbReference>
<evidence type="ECO:0000256" key="5">
    <source>
        <dbReference type="ARBA" id="ARBA00023277"/>
    </source>
</evidence>
<organism evidence="14 15">
    <name type="scientific">Aspergillus granulosus</name>
    <dbReference type="NCBI Taxonomy" id="176169"/>
    <lineage>
        <taxon>Eukaryota</taxon>
        <taxon>Fungi</taxon>
        <taxon>Dikarya</taxon>
        <taxon>Ascomycota</taxon>
        <taxon>Pezizomycotina</taxon>
        <taxon>Eurotiomycetes</taxon>
        <taxon>Eurotiomycetidae</taxon>
        <taxon>Eurotiales</taxon>
        <taxon>Aspergillaceae</taxon>
        <taxon>Aspergillus</taxon>
        <taxon>Aspergillus subgen. Nidulantes</taxon>
    </lineage>
</organism>
<dbReference type="EMBL" id="JBFXLT010000086">
    <property type="protein sequence ID" value="KAL2809596.1"/>
    <property type="molecule type" value="Genomic_DNA"/>
</dbReference>
<protein>
    <recommendedName>
        <fullName evidence="9">Beta-mannosidase B</fullName>
        <ecNumber evidence="3">3.2.1.25</ecNumber>
    </recommendedName>
    <alternativeName>
        <fullName evidence="10">Mannanase B</fullName>
    </alternativeName>
</protein>
<comment type="pathway">
    <text evidence="2">Glycan metabolism; N-glycan degradation.</text>
</comment>
<evidence type="ECO:0000256" key="2">
    <source>
        <dbReference type="ARBA" id="ARBA00004740"/>
    </source>
</evidence>
<feature type="domain" description="Mannosidase Ig/CBM-like" evidence="12">
    <location>
        <begin position="702"/>
        <end position="805"/>
    </location>
</feature>
<evidence type="ECO:0000256" key="10">
    <source>
        <dbReference type="ARBA" id="ARBA00041614"/>
    </source>
</evidence>
<dbReference type="Proteomes" id="UP001610334">
    <property type="component" value="Unassembled WGS sequence"/>
</dbReference>
<dbReference type="InterPro" id="IPR006102">
    <property type="entry name" value="Ig-like_GH2"/>
</dbReference>
<dbReference type="Gene3D" id="2.60.40.10">
    <property type="entry name" value="Immunoglobulins"/>
    <property type="match status" value="1"/>
</dbReference>
<dbReference type="Pfam" id="PF00703">
    <property type="entry name" value="Glyco_hydro_2"/>
    <property type="match status" value="1"/>
</dbReference>
<dbReference type="GO" id="GO:0016787">
    <property type="term" value="F:hydrolase activity"/>
    <property type="evidence" value="ECO:0007669"/>
    <property type="project" value="UniProtKB-KW"/>
</dbReference>
<dbReference type="SUPFAM" id="SSF49785">
    <property type="entry name" value="Galactose-binding domain-like"/>
    <property type="match status" value="1"/>
</dbReference>
<dbReference type="PANTHER" id="PTHR43730:SF1">
    <property type="entry name" value="BETA-MANNOSIDASE"/>
    <property type="match status" value="1"/>
</dbReference>
<comment type="similarity">
    <text evidence="8">Belongs to the glycosyl hydrolase 2 family. Beta-mannosidase B subfamily.</text>
</comment>
<evidence type="ECO:0000256" key="4">
    <source>
        <dbReference type="ARBA" id="ARBA00022801"/>
    </source>
</evidence>
<feature type="domain" description="Glycoside hydrolase family 2 immunoglobulin-like beta-sandwich" evidence="11">
    <location>
        <begin position="211"/>
        <end position="316"/>
    </location>
</feature>
<dbReference type="Gene3D" id="3.20.20.80">
    <property type="entry name" value="Glycosidases"/>
    <property type="match status" value="1"/>
</dbReference>
<dbReference type="Pfam" id="PF22666">
    <property type="entry name" value="Glyco_hydro_2_N2"/>
    <property type="match status" value="1"/>
</dbReference>
<reference evidence="14 15" key="1">
    <citation type="submission" date="2024-07" db="EMBL/GenBank/DDBJ databases">
        <title>Section-level genome sequencing and comparative genomics of Aspergillus sections Usti and Cavernicolus.</title>
        <authorList>
            <consortium name="Lawrence Berkeley National Laboratory"/>
            <person name="Nybo J.L."/>
            <person name="Vesth T.C."/>
            <person name="Theobald S."/>
            <person name="Frisvad J.C."/>
            <person name="Larsen T.O."/>
            <person name="Kjaerboelling I."/>
            <person name="Rothschild-Mancinelli K."/>
            <person name="Lyhne E.K."/>
            <person name="Kogle M.E."/>
            <person name="Barry K."/>
            <person name="Clum A."/>
            <person name="Na H."/>
            <person name="Ledsgaard L."/>
            <person name="Lin J."/>
            <person name="Lipzen A."/>
            <person name="Kuo A."/>
            <person name="Riley R."/>
            <person name="Mondo S."/>
            <person name="Labutti K."/>
            <person name="Haridas S."/>
            <person name="Pangalinan J."/>
            <person name="Salamov A.A."/>
            <person name="Simmons B.A."/>
            <person name="Magnuson J.K."/>
            <person name="Chen J."/>
            <person name="Drula E."/>
            <person name="Henrissat B."/>
            <person name="Wiebenga A."/>
            <person name="Lubbers R.J."/>
            <person name="Gomes A.C."/>
            <person name="Makela M.R."/>
            <person name="Stajich J."/>
            <person name="Grigoriev I.V."/>
            <person name="Mortensen U.H."/>
            <person name="De Vries R.P."/>
            <person name="Baker S.E."/>
            <person name="Andersen M.R."/>
        </authorList>
    </citation>
    <scope>NUCLEOTIDE SEQUENCE [LARGE SCALE GENOMIC DNA]</scope>
    <source>
        <strain evidence="14 15">CBS 588.65</strain>
    </source>
</reference>
<evidence type="ECO:0000259" key="13">
    <source>
        <dbReference type="Pfam" id="PF22666"/>
    </source>
</evidence>
<keyword evidence="7" id="KW-0624">Polysaccharide degradation</keyword>
<evidence type="ECO:0000259" key="12">
    <source>
        <dbReference type="Pfam" id="PF17786"/>
    </source>
</evidence>
<accession>A0ABR4H2D0</accession>
<evidence type="ECO:0000256" key="3">
    <source>
        <dbReference type="ARBA" id="ARBA00012754"/>
    </source>
</evidence>
<dbReference type="InterPro" id="IPR050887">
    <property type="entry name" value="Beta-mannosidase_GH2"/>
</dbReference>
<evidence type="ECO:0000256" key="7">
    <source>
        <dbReference type="ARBA" id="ARBA00023326"/>
    </source>
</evidence>
<sequence>MGNIIQQVVVPPPAPVSKETLLLNEGWQYKASDTETWSNAQPLPTTVHLDLLADGGIPDPFYGKNESLVQWVAAKTWIYKKEFRVPAELLHDCGQKIVLVFEGLDTYATVTLDGETILETSNMFLGHRVDITPLVTGSEDRAHTLEVIFHNAEEKAEEEIRAHPEHSWFSFHFGQKRLAARKAQYHFGWDWGPVLKDCGPWKPIYLEIYQARIADLSIGTRLTPDHKEATLDIALDIDGNAKYVRIDIERDDTVVESRLLDLSRDLKSASIRVPNPSLWWPYTLGNQALYTARATLLGGRDNGVKLDTKEKRFGIRKIELVQQPLHGQDGTSFYFRVNDIPIFATGSCWIPLDSFVTRGTPEKYRRWVQLAKDTNQIMLRVWGGGIYEYDAFFDACDELGLLVWHDLMFACGIYPAYSAFEESVTAEARQNLVRLRHHPSMALWCGNNEDYAIAYIAQMLRGVAKYDPSEKDVEKIKKSGLPARLFYELRLPELCKELVPDVPYWPGSPYGGSFCNDTTVGDIHQWHVWHLDKKPYQDYPRLSGRMVTEFGLQAIPHFRTVKQYYYPADKCPSLDDGRDYTTDDFMTYHNKSEKGPADIEKYCTDNIPFDKGLRGYIYCSQLIQSEGLGTALRGWRRLWQGSGRRYCGGALVWQLNDCYPVSSWAIADCELRPKMAYWAVKRENQPVTVGLERTSKENDSLELEAWVCNMTLHPIPVNYRVRAWNVRTGQTVWTHSVLATVNLAANRSTELWKVQLNPSLGVESKWTELVFSIHLFSVVEETPTSETSEDGRMLARHVNFHQPLKEVPFGTQEDRVTVKLVKEKGRSLLELRSLVPTKGVYCDFEDDSSTVEWEDNCVDIVPGEASKLYMTGFQHGPGQSLAMEQADEIIGTEIIRPVVGQIKRKRNMLLLA</sequence>
<evidence type="ECO:0000259" key="11">
    <source>
        <dbReference type="Pfam" id="PF00703"/>
    </source>
</evidence>
<keyword evidence="5" id="KW-0119">Carbohydrate metabolism</keyword>
<name>A0ABR4H2D0_9EURO</name>
<dbReference type="InterPro" id="IPR054593">
    <property type="entry name" value="Beta-mannosidase-like_N2"/>
</dbReference>
<dbReference type="PANTHER" id="PTHR43730">
    <property type="entry name" value="BETA-MANNOSIDASE"/>
    <property type="match status" value="1"/>
</dbReference>
<comment type="catalytic activity">
    <reaction evidence="1">
        <text>Hydrolysis of terminal, non-reducing beta-D-mannose residues in beta-D-mannosides.</text>
        <dbReference type="EC" id="3.2.1.25"/>
    </reaction>
</comment>
<keyword evidence="4 14" id="KW-0378">Hydrolase</keyword>
<evidence type="ECO:0000256" key="8">
    <source>
        <dbReference type="ARBA" id="ARBA00038429"/>
    </source>
</evidence>
<gene>
    <name evidence="14" type="ORF">BJX63DRAFT_435068</name>
</gene>
<keyword evidence="15" id="KW-1185">Reference proteome</keyword>
<keyword evidence="6" id="KW-0326">Glycosidase</keyword>
<evidence type="ECO:0000313" key="14">
    <source>
        <dbReference type="EMBL" id="KAL2809596.1"/>
    </source>
</evidence>
<evidence type="ECO:0000256" key="9">
    <source>
        <dbReference type="ARBA" id="ARBA00041069"/>
    </source>
</evidence>
<proteinExistence type="inferred from homology"/>
<dbReference type="Gene3D" id="2.60.120.260">
    <property type="entry name" value="Galactose-binding domain-like"/>
    <property type="match status" value="1"/>
</dbReference>
<dbReference type="InterPro" id="IPR017853">
    <property type="entry name" value="GH"/>
</dbReference>
<dbReference type="InterPro" id="IPR008979">
    <property type="entry name" value="Galactose-bd-like_sf"/>
</dbReference>
<evidence type="ECO:0000256" key="6">
    <source>
        <dbReference type="ARBA" id="ARBA00023295"/>
    </source>
</evidence>
<dbReference type="EC" id="3.2.1.25" evidence="3"/>
<evidence type="ECO:0000256" key="1">
    <source>
        <dbReference type="ARBA" id="ARBA00000829"/>
    </source>
</evidence>
<feature type="domain" description="Beta-mannosidase-like galactose-binding" evidence="13">
    <location>
        <begin position="27"/>
        <end position="202"/>
    </location>
</feature>
<dbReference type="Pfam" id="PF17786">
    <property type="entry name" value="Mannosidase_ig"/>
    <property type="match status" value="1"/>
</dbReference>
<dbReference type="SUPFAM" id="SSF49303">
    <property type="entry name" value="beta-Galactosidase/glucuronidase domain"/>
    <property type="match status" value="1"/>
</dbReference>
<comment type="caution">
    <text evidence="14">The sequence shown here is derived from an EMBL/GenBank/DDBJ whole genome shotgun (WGS) entry which is preliminary data.</text>
</comment>
<evidence type="ECO:0000313" key="15">
    <source>
        <dbReference type="Proteomes" id="UP001610334"/>
    </source>
</evidence>
<dbReference type="SUPFAM" id="SSF51445">
    <property type="entry name" value="(Trans)glycosidases"/>
    <property type="match status" value="1"/>
</dbReference>
<dbReference type="InterPro" id="IPR041447">
    <property type="entry name" value="Mannosidase_ig"/>
</dbReference>
<dbReference type="InterPro" id="IPR013783">
    <property type="entry name" value="Ig-like_fold"/>
</dbReference>